<feature type="domain" description="DDE Tnp4" evidence="10">
    <location>
        <begin position="51"/>
        <end position="154"/>
    </location>
</feature>
<dbReference type="Pfam" id="PF13359">
    <property type="entry name" value="DDE_Tnp_4"/>
    <property type="match status" value="1"/>
</dbReference>
<reference evidence="11 12" key="1">
    <citation type="submission" date="2024-11" db="EMBL/GenBank/DDBJ databases">
        <title>A near-complete genome assembly of Cinchona calisaya.</title>
        <authorList>
            <person name="Lian D.C."/>
            <person name="Zhao X.W."/>
            <person name="Wei L."/>
        </authorList>
    </citation>
    <scope>NUCLEOTIDE SEQUENCE [LARGE SCALE GENOMIC DNA]</scope>
    <source>
        <tissue evidence="11">Nenye</tissue>
    </source>
</reference>
<keyword evidence="12" id="KW-1185">Reference proteome</keyword>
<dbReference type="InterPro" id="IPR027806">
    <property type="entry name" value="HARBI1_dom"/>
</dbReference>
<dbReference type="GO" id="GO:0046872">
    <property type="term" value="F:metal ion binding"/>
    <property type="evidence" value="ECO:0007669"/>
    <property type="project" value="UniProtKB-KW"/>
</dbReference>
<evidence type="ECO:0000313" key="12">
    <source>
        <dbReference type="Proteomes" id="UP001630127"/>
    </source>
</evidence>
<dbReference type="GO" id="GO:0016787">
    <property type="term" value="F:hydrolase activity"/>
    <property type="evidence" value="ECO:0007669"/>
    <property type="project" value="UniProtKB-KW"/>
</dbReference>
<evidence type="ECO:0000256" key="6">
    <source>
        <dbReference type="ARBA" id="ARBA00022801"/>
    </source>
</evidence>
<evidence type="ECO:0000313" key="11">
    <source>
        <dbReference type="EMBL" id="KAL3516593.1"/>
    </source>
</evidence>
<keyword evidence="5" id="KW-0479">Metal-binding</keyword>
<evidence type="ECO:0000256" key="3">
    <source>
        <dbReference type="ARBA" id="ARBA00006958"/>
    </source>
</evidence>
<proteinExistence type="inferred from homology"/>
<dbReference type="Pfam" id="PF03732">
    <property type="entry name" value="Retrotrans_gag"/>
    <property type="match status" value="1"/>
</dbReference>
<evidence type="ECO:0000256" key="2">
    <source>
        <dbReference type="ARBA" id="ARBA00004123"/>
    </source>
</evidence>
<evidence type="ECO:0000256" key="4">
    <source>
        <dbReference type="ARBA" id="ARBA00022722"/>
    </source>
</evidence>
<dbReference type="AlphaFoldDB" id="A0ABD2ZBZ3"/>
<evidence type="ECO:0000259" key="10">
    <source>
        <dbReference type="Pfam" id="PF13359"/>
    </source>
</evidence>
<accession>A0ABD2ZBZ3</accession>
<keyword evidence="4" id="KW-0540">Nuclease</keyword>
<evidence type="ECO:0000259" key="9">
    <source>
        <dbReference type="Pfam" id="PF03732"/>
    </source>
</evidence>
<dbReference type="Proteomes" id="UP001630127">
    <property type="component" value="Unassembled WGS sequence"/>
</dbReference>
<feature type="compositionally biased region" description="Polar residues" evidence="8">
    <location>
        <begin position="334"/>
        <end position="352"/>
    </location>
</feature>
<evidence type="ECO:0000256" key="7">
    <source>
        <dbReference type="ARBA" id="ARBA00023242"/>
    </source>
</evidence>
<sequence length="365" mass="42148">MKMISSRKFCRVNYVDRTIGYRSRQSHIVRNELLMQLRTSGNLKKDCVGAIDGTHVRVKVSSGEAARYRGRKEHPTQIVLAACSFDLKFTYVLPGWEGTASDSRIIKNALNREDKLIIPNGKYYLVDAGFILKRGLLTPYRNVSQSEMKELSVSNGYDLRPDPDEALNWIAQMETKFKALRFPEDVKVQVVIPFLVGNAENLWTSMEPMIDVAENDITWEEFKEMFLDQYFPRALRKKRQNDFYSLRQTGYMTVLQYANKFTSLGHFCTKVFEDEEEKMDRFEQGMREEIGFQLASHKFTTFNNMYDVALAVEMRFKLNEGERSIGKKPRWMMGSNQAAGTRQQGNFQNANKRQGPVNANGGKLK</sequence>
<dbReference type="PANTHER" id="PTHR22930">
    <property type="match status" value="1"/>
</dbReference>
<comment type="similarity">
    <text evidence="3">Belongs to the HARBI1 family.</text>
</comment>
<dbReference type="GO" id="GO:0004518">
    <property type="term" value="F:nuclease activity"/>
    <property type="evidence" value="ECO:0007669"/>
    <property type="project" value="UniProtKB-KW"/>
</dbReference>
<dbReference type="InterPro" id="IPR045249">
    <property type="entry name" value="HARBI1-like"/>
</dbReference>
<dbReference type="GO" id="GO:0005634">
    <property type="term" value="C:nucleus"/>
    <property type="evidence" value="ECO:0007669"/>
    <property type="project" value="UniProtKB-SubCell"/>
</dbReference>
<feature type="domain" description="Retrotransposon gag" evidence="9">
    <location>
        <begin position="194"/>
        <end position="288"/>
    </location>
</feature>
<gene>
    <name evidence="11" type="ORF">ACH5RR_023495</name>
</gene>
<dbReference type="PANTHER" id="PTHR22930:SF268">
    <property type="entry name" value="NUCLEASE HARBI1"/>
    <property type="match status" value="1"/>
</dbReference>
<evidence type="ECO:0000256" key="1">
    <source>
        <dbReference type="ARBA" id="ARBA00001968"/>
    </source>
</evidence>
<comment type="subcellular location">
    <subcellularLocation>
        <location evidence="2">Nucleus</location>
    </subcellularLocation>
</comment>
<keyword evidence="6" id="KW-0378">Hydrolase</keyword>
<evidence type="ECO:0000256" key="8">
    <source>
        <dbReference type="SAM" id="MobiDB-lite"/>
    </source>
</evidence>
<organism evidence="11 12">
    <name type="scientific">Cinchona calisaya</name>
    <dbReference type="NCBI Taxonomy" id="153742"/>
    <lineage>
        <taxon>Eukaryota</taxon>
        <taxon>Viridiplantae</taxon>
        <taxon>Streptophyta</taxon>
        <taxon>Embryophyta</taxon>
        <taxon>Tracheophyta</taxon>
        <taxon>Spermatophyta</taxon>
        <taxon>Magnoliopsida</taxon>
        <taxon>eudicotyledons</taxon>
        <taxon>Gunneridae</taxon>
        <taxon>Pentapetalae</taxon>
        <taxon>asterids</taxon>
        <taxon>lamiids</taxon>
        <taxon>Gentianales</taxon>
        <taxon>Rubiaceae</taxon>
        <taxon>Cinchonoideae</taxon>
        <taxon>Cinchoneae</taxon>
        <taxon>Cinchona</taxon>
    </lineage>
</organism>
<comment type="cofactor">
    <cofactor evidence="1">
        <name>a divalent metal cation</name>
        <dbReference type="ChEBI" id="CHEBI:60240"/>
    </cofactor>
</comment>
<feature type="region of interest" description="Disordered" evidence="8">
    <location>
        <begin position="327"/>
        <end position="365"/>
    </location>
</feature>
<evidence type="ECO:0000256" key="5">
    <source>
        <dbReference type="ARBA" id="ARBA00022723"/>
    </source>
</evidence>
<protein>
    <submittedName>
        <fullName evidence="11">Uncharacterized protein</fullName>
    </submittedName>
</protein>
<keyword evidence="7" id="KW-0539">Nucleus</keyword>
<dbReference type="EMBL" id="JBJUIK010000010">
    <property type="protein sequence ID" value="KAL3516593.1"/>
    <property type="molecule type" value="Genomic_DNA"/>
</dbReference>
<comment type="caution">
    <text evidence="11">The sequence shown here is derived from an EMBL/GenBank/DDBJ whole genome shotgun (WGS) entry which is preliminary data.</text>
</comment>
<dbReference type="InterPro" id="IPR005162">
    <property type="entry name" value="Retrotrans_gag_dom"/>
</dbReference>
<name>A0ABD2ZBZ3_9GENT</name>